<evidence type="ECO:0000256" key="2">
    <source>
        <dbReference type="SAM" id="MobiDB-lite"/>
    </source>
</evidence>
<evidence type="ECO:0000313" key="5">
    <source>
        <dbReference type="EMBL" id="MFD2417727.1"/>
    </source>
</evidence>
<comment type="similarity">
    <text evidence="1">Belongs to the LytR/CpsA/Psr (LCP) family.</text>
</comment>
<gene>
    <name evidence="5" type="ORF">ACFSXZ_15480</name>
</gene>
<protein>
    <submittedName>
        <fullName evidence="5">LCP family protein</fullName>
    </submittedName>
</protein>
<keyword evidence="3" id="KW-0472">Membrane</keyword>
<comment type="caution">
    <text evidence="5">The sequence shown here is derived from an EMBL/GenBank/DDBJ whole genome shotgun (WGS) entry which is preliminary data.</text>
</comment>
<dbReference type="EMBL" id="JBHUKR010000007">
    <property type="protein sequence ID" value="MFD2417727.1"/>
    <property type="molecule type" value="Genomic_DNA"/>
</dbReference>
<dbReference type="NCBIfam" id="TIGR00350">
    <property type="entry name" value="lytR_cpsA_psr"/>
    <property type="match status" value="1"/>
</dbReference>
<keyword evidence="6" id="KW-1185">Reference proteome</keyword>
<keyword evidence="3" id="KW-0812">Transmembrane</keyword>
<reference evidence="6" key="1">
    <citation type="journal article" date="2019" name="Int. J. Syst. Evol. Microbiol.">
        <title>The Global Catalogue of Microorganisms (GCM) 10K type strain sequencing project: providing services to taxonomists for standard genome sequencing and annotation.</title>
        <authorList>
            <consortium name="The Broad Institute Genomics Platform"/>
            <consortium name="The Broad Institute Genome Sequencing Center for Infectious Disease"/>
            <person name="Wu L."/>
            <person name="Ma J."/>
        </authorList>
    </citation>
    <scope>NUCLEOTIDE SEQUENCE [LARGE SCALE GENOMIC DNA]</scope>
    <source>
        <strain evidence="6">CGMCC 4.7645</strain>
    </source>
</reference>
<dbReference type="PANTHER" id="PTHR33392:SF6">
    <property type="entry name" value="POLYISOPRENYL-TEICHOIC ACID--PEPTIDOGLYCAN TEICHOIC ACID TRANSFERASE TAGU"/>
    <property type="match status" value="1"/>
</dbReference>
<feature type="compositionally biased region" description="Gly residues" evidence="2">
    <location>
        <begin position="414"/>
        <end position="424"/>
    </location>
</feature>
<evidence type="ECO:0000256" key="1">
    <source>
        <dbReference type="ARBA" id="ARBA00006068"/>
    </source>
</evidence>
<dbReference type="Proteomes" id="UP001597417">
    <property type="component" value="Unassembled WGS sequence"/>
</dbReference>
<evidence type="ECO:0000313" key="6">
    <source>
        <dbReference type="Proteomes" id="UP001597417"/>
    </source>
</evidence>
<dbReference type="InterPro" id="IPR050922">
    <property type="entry name" value="LytR/CpsA/Psr_CW_biosynth"/>
</dbReference>
<feature type="domain" description="Cell envelope-related transcriptional attenuator" evidence="4">
    <location>
        <begin position="106"/>
        <end position="286"/>
    </location>
</feature>
<keyword evidence="3" id="KW-1133">Transmembrane helix</keyword>
<evidence type="ECO:0000259" key="4">
    <source>
        <dbReference type="Pfam" id="PF03816"/>
    </source>
</evidence>
<dbReference type="Pfam" id="PF03816">
    <property type="entry name" value="LytR_cpsA_psr"/>
    <property type="match status" value="1"/>
</dbReference>
<feature type="region of interest" description="Disordered" evidence="2">
    <location>
        <begin position="370"/>
        <end position="424"/>
    </location>
</feature>
<organism evidence="5 6">
    <name type="scientific">Amycolatopsis pigmentata</name>
    <dbReference type="NCBI Taxonomy" id="450801"/>
    <lineage>
        <taxon>Bacteria</taxon>
        <taxon>Bacillati</taxon>
        <taxon>Actinomycetota</taxon>
        <taxon>Actinomycetes</taxon>
        <taxon>Pseudonocardiales</taxon>
        <taxon>Pseudonocardiaceae</taxon>
        <taxon>Amycolatopsis</taxon>
    </lineage>
</organism>
<evidence type="ECO:0000256" key="3">
    <source>
        <dbReference type="SAM" id="Phobius"/>
    </source>
</evidence>
<accession>A0ABW5FVE4</accession>
<dbReference type="RefSeq" id="WP_378265709.1">
    <property type="nucleotide sequence ID" value="NZ_JBHUKR010000007.1"/>
</dbReference>
<dbReference type="InterPro" id="IPR004474">
    <property type="entry name" value="LytR_CpsA_psr"/>
</dbReference>
<name>A0ABW5FVE4_9PSEU</name>
<feature type="compositionally biased region" description="Low complexity" evidence="2">
    <location>
        <begin position="370"/>
        <end position="393"/>
    </location>
</feature>
<dbReference type="PANTHER" id="PTHR33392">
    <property type="entry name" value="POLYISOPRENYL-TEICHOIC ACID--PEPTIDOGLYCAN TEICHOIC ACID TRANSFERASE TAGU"/>
    <property type="match status" value="1"/>
</dbReference>
<dbReference type="Gene3D" id="3.40.630.190">
    <property type="entry name" value="LCP protein"/>
    <property type="match status" value="1"/>
</dbReference>
<feature type="transmembrane region" description="Helical" evidence="3">
    <location>
        <begin position="21"/>
        <end position="42"/>
    </location>
</feature>
<sequence>MTWDEPTRRLKPVRRVRTGVLAGRVVLGVVATLVLALTGYGWSLSHGLATGLNTSGALAGEARSANGDTNILIMGLDSRLDENGNPLPKDIYDALHAGTQSDGGYNSNVLMLLHVPGDGSKATSISIPRDDYVDIPGCPLRQCHGKIKQAYGLAFEAQLEKLLAQGVTDGARRYQQARETARKAEIDTVRQFLGGVTVDHFVEVTMVAFFQVAQVVQPITVCLKENTQDSWSGANFRAGQQQIDAEQAIRFVRQRRDTSGSGLDFTDLDREVRQQAFIASLAYQLKQGGAFTNPAKLQGLLDVAKRNIAIDSGLDLLSFAGQAANLTSGNITFTTLPVQRFGQDSSGEDVNYVDLDQIRATIRHLIGTSAGTAAPPTVTATPTHTAHTGTSAPSPKPTPRSSQDNGNTPSTPSGIGGGGIPCVK</sequence>
<proteinExistence type="inferred from homology"/>